<dbReference type="AlphaFoldDB" id="A0A0F9ARF6"/>
<dbReference type="EMBL" id="LAZR01056161">
    <property type="protein sequence ID" value="KKK74776.1"/>
    <property type="molecule type" value="Genomic_DNA"/>
</dbReference>
<proteinExistence type="predicted"/>
<protein>
    <submittedName>
        <fullName evidence="1">Uncharacterized protein</fullName>
    </submittedName>
</protein>
<reference evidence="1" key="1">
    <citation type="journal article" date="2015" name="Nature">
        <title>Complex archaea that bridge the gap between prokaryotes and eukaryotes.</title>
        <authorList>
            <person name="Spang A."/>
            <person name="Saw J.H."/>
            <person name="Jorgensen S.L."/>
            <person name="Zaremba-Niedzwiedzka K."/>
            <person name="Martijn J."/>
            <person name="Lind A.E."/>
            <person name="van Eijk R."/>
            <person name="Schleper C."/>
            <person name="Guy L."/>
            <person name="Ettema T.J."/>
        </authorList>
    </citation>
    <scope>NUCLEOTIDE SEQUENCE</scope>
</reference>
<evidence type="ECO:0000313" key="1">
    <source>
        <dbReference type="EMBL" id="KKK74776.1"/>
    </source>
</evidence>
<organism evidence="1">
    <name type="scientific">marine sediment metagenome</name>
    <dbReference type="NCBI Taxonomy" id="412755"/>
    <lineage>
        <taxon>unclassified sequences</taxon>
        <taxon>metagenomes</taxon>
        <taxon>ecological metagenomes</taxon>
    </lineage>
</organism>
<feature type="non-terminal residue" evidence="1">
    <location>
        <position position="44"/>
    </location>
</feature>
<gene>
    <name evidence="1" type="ORF">LCGC14_2880390</name>
</gene>
<sequence length="44" mass="4638">MPLGTGRSKETVAANIRTLIDEGRSQKQALAIALRTAGISRKSA</sequence>
<accession>A0A0F9ARF6</accession>
<comment type="caution">
    <text evidence="1">The sequence shown here is derived from an EMBL/GenBank/DDBJ whole genome shotgun (WGS) entry which is preliminary data.</text>
</comment>
<name>A0A0F9ARF6_9ZZZZ</name>